<gene>
    <name evidence="1" type="ORF">FD14_GL000507</name>
</gene>
<dbReference type="RefSeq" id="WP_235809828.1">
    <property type="nucleotide sequence ID" value="NZ_AYZM01000079.1"/>
</dbReference>
<proteinExistence type="predicted"/>
<dbReference type="InterPro" id="IPR014975">
    <property type="entry name" value="DUF1836"/>
</dbReference>
<dbReference type="PANTHER" id="PTHR40056:SF1">
    <property type="entry name" value="DUF1836 DOMAIN-CONTAINING PROTEIN"/>
    <property type="match status" value="1"/>
</dbReference>
<name>A0A0R2FJ32_9LACO</name>
<dbReference type="AlphaFoldDB" id="A0A0R2FJ32"/>
<dbReference type="PANTHER" id="PTHR40056">
    <property type="entry name" value="HYPOTHETICAL CYTOSOLIC PROTEIN"/>
    <property type="match status" value="1"/>
</dbReference>
<reference evidence="1 2" key="1">
    <citation type="journal article" date="2015" name="Genome Announc.">
        <title>Expanding the biotechnology potential of lactobacilli through comparative genomics of 213 strains and associated genera.</title>
        <authorList>
            <person name="Sun Z."/>
            <person name="Harris H.M."/>
            <person name="McCann A."/>
            <person name="Guo C."/>
            <person name="Argimon S."/>
            <person name="Zhang W."/>
            <person name="Yang X."/>
            <person name="Jeffery I.B."/>
            <person name="Cooney J.C."/>
            <person name="Kagawa T.F."/>
            <person name="Liu W."/>
            <person name="Song Y."/>
            <person name="Salvetti E."/>
            <person name="Wrobel A."/>
            <person name="Rasinkangas P."/>
            <person name="Parkhill J."/>
            <person name="Rea M.C."/>
            <person name="O'Sullivan O."/>
            <person name="Ritari J."/>
            <person name="Douillard F.P."/>
            <person name="Paul Ross R."/>
            <person name="Yang R."/>
            <person name="Briner A.E."/>
            <person name="Felis G.E."/>
            <person name="de Vos W.M."/>
            <person name="Barrangou R."/>
            <person name="Klaenhammer T.R."/>
            <person name="Caufield P.W."/>
            <person name="Cui Y."/>
            <person name="Zhang H."/>
            <person name="O'Toole P.W."/>
        </authorList>
    </citation>
    <scope>NUCLEOTIDE SEQUENCE [LARGE SCALE GENOMIC DNA]</scope>
    <source>
        <strain evidence="1 2">DSM 23365</strain>
    </source>
</reference>
<evidence type="ECO:0000313" key="1">
    <source>
        <dbReference type="EMBL" id="KRN25031.1"/>
    </source>
</evidence>
<evidence type="ECO:0000313" key="2">
    <source>
        <dbReference type="Proteomes" id="UP000051442"/>
    </source>
</evidence>
<keyword evidence="2" id="KW-1185">Reference proteome</keyword>
<accession>A0A0R2FJ32</accession>
<dbReference type="PATRIC" id="fig|1423804.4.peg.544"/>
<organism evidence="1 2">
    <name type="scientific">Secundilactobacillus similis DSM 23365 = JCM 2765</name>
    <dbReference type="NCBI Taxonomy" id="1423804"/>
    <lineage>
        <taxon>Bacteria</taxon>
        <taxon>Bacillati</taxon>
        <taxon>Bacillota</taxon>
        <taxon>Bacilli</taxon>
        <taxon>Lactobacillales</taxon>
        <taxon>Lactobacillaceae</taxon>
        <taxon>Secundilactobacillus</taxon>
    </lineage>
</organism>
<dbReference type="STRING" id="1423804.FD14_GL000507"/>
<dbReference type="Pfam" id="PF08876">
    <property type="entry name" value="DUF1836"/>
    <property type="match status" value="1"/>
</dbReference>
<protein>
    <submittedName>
        <fullName evidence="1">BS ykrK family protein</fullName>
    </submittedName>
</protein>
<dbReference type="Proteomes" id="UP000051442">
    <property type="component" value="Unassembled WGS sequence"/>
</dbReference>
<sequence>MTMQTTDPTELRLPLWAELPQFSLHLDQLLDITNMVLTPITDDQVTKTMMHNYFKAEIIMAPVKKRYTQGHLAGAIVVGLLKNVFALTELKQAMGWLLADAPAQEAYDNFVKLFNEQAAQQGQLATQEPVSVDLTTASPATVMQYEAVQAVLHWLAAKRVLKAYEK</sequence>
<dbReference type="EMBL" id="AYZM01000079">
    <property type="protein sequence ID" value="KRN25031.1"/>
    <property type="molecule type" value="Genomic_DNA"/>
</dbReference>
<comment type="caution">
    <text evidence="1">The sequence shown here is derived from an EMBL/GenBank/DDBJ whole genome shotgun (WGS) entry which is preliminary data.</text>
</comment>